<dbReference type="InterPro" id="IPR001258">
    <property type="entry name" value="NHL_repeat"/>
</dbReference>
<feature type="chain" id="PRO_5012402187" description="peptidylamidoglycolate lyase" evidence="12">
    <location>
        <begin position="26"/>
        <end position="398"/>
    </location>
</feature>
<keyword evidence="2 9" id="KW-0479">Metal-binding</keyword>
<dbReference type="OrthoDB" id="10018185at2759"/>
<dbReference type="PRINTS" id="PR00790">
    <property type="entry name" value="PAMONOXGNASE"/>
</dbReference>
<feature type="disulfide bond" evidence="10">
    <location>
        <begin position="182"/>
        <end position="202"/>
    </location>
</feature>
<comment type="cofactor">
    <cofactor evidence="9">
        <name>Zn(2+)</name>
        <dbReference type="ChEBI" id="CHEBI:29105"/>
    </cofactor>
    <text evidence="9">Binds one Zn(2+) ion per subunit.</text>
</comment>
<keyword evidence="7" id="KW-0456">Lyase</keyword>
<evidence type="ECO:0000313" key="13">
    <source>
        <dbReference type="EMBL" id="PAA70973.1"/>
    </source>
</evidence>
<evidence type="ECO:0000256" key="4">
    <source>
        <dbReference type="ARBA" id="ARBA00022737"/>
    </source>
</evidence>
<dbReference type="STRING" id="282301.A0A267FBA0"/>
<dbReference type="InterPro" id="IPR000720">
    <property type="entry name" value="PHM/PAL"/>
</dbReference>
<reference evidence="13 14" key="1">
    <citation type="submission" date="2017-06" db="EMBL/GenBank/DDBJ databases">
        <title>A platform for efficient transgenesis in Macrostomum lignano, a flatworm model organism for stem cell research.</title>
        <authorList>
            <person name="Berezikov E."/>
        </authorList>
    </citation>
    <scope>NUCLEOTIDE SEQUENCE [LARGE SCALE GENOMIC DNA]</scope>
    <source>
        <strain evidence="13">DV1</strain>
        <tissue evidence="13">Whole organism</tissue>
    </source>
</reference>
<dbReference type="SUPFAM" id="SSF63829">
    <property type="entry name" value="Calcium-dependent phosphotriesterase"/>
    <property type="match status" value="1"/>
</dbReference>
<evidence type="ECO:0000256" key="2">
    <source>
        <dbReference type="ARBA" id="ARBA00022723"/>
    </source>
</evidence>
<keyword evidence="3 12" id="KW-0732">Signal</keyword>
<evidence type="ECO:0000256" key="9">
    <source>
        <dbReference type="PIRSR" id="PIRSR600720-2"/>
    </source>
</evidence>
<evidence type="ECO:0000256" key="12">
    <source>
        <dbReference type="SAM" id="SignalP"/>
    </source>
</evidence>
<keyword evidence="9" id="KW-0106">Calcium</keyword>
<evidence type="ECO:0000256" key="1">
    <source>
        <dbReference type="ARBA" id="ARBA00012343"/>
    </source>
</evidence>
<dbReference type="PROSITE" id="PS51125">
    <property type="entry name" value="NHL"/>
    <property type="match status" value="2"/>
</dbReference>
<feature type="binding site" evidence="9">
    <location>
        <position position="70"/>
    </location>
    <ligand>
        <name>Ca(2+)</name>
        <dbReference type="ChEBI" id="CHEBI:29108"/>
        <note>structural</note>
    </ligand>
</feature>
<dbReference type="Gene3D" id="2.120.10.30">
    <property type="entry name" value="TolB, C-terminal domain"/>
    <property type="match status" value="1"/>
</dbReference>
<organism evidence="13 14">
    <name type="scientific">Macrostomum lignano</name>
    <dbReference type="NCBI Taxonomy" id="282301"/>
    <lineage>
        <taxon>Eukaryota</taxon>
        <taxon>Metazoa</taxon>
        <taxon>Spiralia</taxon>
        <taxon>Lophotrochozoa</taxon>
        <taxon>Platyhelminthes</taxon>
        <taxon>Rhabditophora</taxon>
        <taxon>Macrostomorpha</taxon>
        <taxon>Macrostomida</taxon>
        <taxon>Macrostomidae</taxon>
        <taxon>Macrostomum</taxon>
    </lineage>
</organism>
<evidence type="ECO:0000256" key="10">
    <source>
        <dbReference type="PIRSR" id="PIRSR600720-3"/>
    </source>
</evidence>
<gene>
    <name evidence="13" type="ORF">BOX15_Mlig022186g1</name>
</gene>
<dbReference type="CDD" id="cd14958">
    <property type="entry name" value="NHL_PAL_like"/>
    <property type="match status" value="1"/>
</dbReference>
<protein>
    <recommendedName>
        <fullName evidence="1">peptidylamidoglycolate lyase</fullName>
        <ecNumber evidence="1">4.3.2.5</ecNumber>
    </recommendedName>
</protein>
<name>A0A267FBA0_9PLAT</name>
<proteinExistence type="predicted"/>
<feature type="binding site" evidence="9">
    <location>
        <position position="134"/>
    </location>
    <ligand>
        <name>Zn(2+)</name>
        <dbReference type="ChEBI" id="CHEBI:29105"/>
        <note>catalytic</note>
    </ligand>
</feature>
<dbReference type="Proteomes" id="UP000215902">
    <property type="component" value="Unassembled WGS sequence"/>
</dbReference>
<evidence type="ECO:0000256" key="8">
    <source>
        <dbReference type="PIRSR" id="PIRSR600720-1"/>
    </source>
</evidence>
<dbReference type="Pfam" id="PF01436">
    <property type="entry name" value="NHL"/>
    <property type="match status" value="3"/>
</dbReference>
<comment type="caution">
    <text evidence="13">The sequence shown here is derived from an EMBL/GenBank/DDBJ whole genome shotgun (WGS) entry which is preliminary data.</text>
</comment>
<feature type="signal peptide" evidence="12">
    <location>
        <begin position="1"/>
        <end position="25"/>
    </location>
</feature>
<feature type="binding site" evidence="8">
    <location>
        <position position="83"/>
    </location>
    <ligand>
        <name>a protein</name>
        <dbReference type="ChEBI" id="CHEBI:16541"/>
    </ligand>
    <ligandPart>
        <name>C-terminal Xaa-(2S)-2-hydroxyglycine residue</name>
        <dbReference type="ChEBI" id="CHEBI:142768"/>
    </ligandPart>
</feature>
<evidence type="ECO:0000256" key="3">
    <source>
        <dbReference type="ARBA" id="ARBA00022729"/>
    </source>
</evidence>
<evidence type="ECO:0000256" key="11">
    <source>
        <dbReference type="PROSITE-ProRule" id="PRU00504"/>
    </source>
</evidence>
<feature type="binding site" evidence="9">
    <location>
        <position position="240"/>
    </location>
    <ligand>
        <name>Zn(2+)</name>
        <dbReference type="ChEBI" id="CHEBI:29105"/>
        <note>catalytic</note>
    </ligand>
</feature>
<dbReference type="InterPro" id="IPR011042">
    <property type="entry name" value="6-blade_b-propeller_TolB-like"/>
</dbReference>
<dbReference type="PANTHER" id="PTHR10680">
    <property type="entry name" value="PEPTIDYL-GLYCINE ALPHA-AMIDATING MONOOXYGENASE"/>
    <property type="match status" value="1"/>
</dbReference>
<evidence type="ECO:0000256" key="5">
    <source>
        <dbReference type="ARBA" id="ARBA00023157"/>
    </source>
</evidence>
<feature type="binding site" evidence="8">
    <location>
        <position position="201"/>
    </location>
    <ligand>
        <name>a protein</name>
        <dbReference type="ChEBI" id="CHEBI:16541"/>
    </ligand>
    <ligandPart>
        <name>C-terminal Xaa-(2S)-2-hydroxyglycine residue</name>
        <dbReference type="ChEBI" id="CHEBI:142768"/>
    </ligandPart>
</feature>
<sequence>MTTSPGKRLLLPAVALLLPLLAVAGSAPHHEEPAGHHRDSQRQQNGLSVSFQEGFPNWRLRQLLGQVSGVSICAKGRSFLFQRADRPWQADDFDEHERYTKAERGPIEVSTIIELDSVGRLVSSLGENIFYLPHGITVDKEGHLWTTDVARHQVIRLNKDTRKPDLVIGEKFVPGNDASHFCKPTKVAVASDGHFFVADGYCNSRVMKFDPSGKYIGEFGKRPSATPSANLADNEFLVPHGLALFESLDLLCVADREHRRVQCFHAGLRQPADFGQFVRSLGSADHLGRVFDVAFDPSGNLLVLHHEDSGVSLVSVFRPETGGLVTRFTFVPDNSQDSMVGFGDGHSVAASPRGDFFVVSSLSAVCDGYDEECFGEMPTQAPYQVFKFNVDQRIPGLM</sequence>
<dbReference type="AlphaFoldDB" id="A0A267FBA0"/>
<feature type="repeat" description="NHL" evidence="11">
    <location>
        <begin position="173"/>
        <end position="212"/>
    </location>
</feature>
<dbReference type="GO" id="GO:0004598">
    <property type="term" value="F:peptidylamidoglycolate lyase activity"/>
    <property type="evidence" value="ECO:0007669"/>
    <property type="project" value="UniProtKB-EC"/>
</dbReference>
<keyword evidence="9" id="KW-0862">Zinc</keyword>
<evidence type="ECO:0000256" key="6">
    <source>
        <dbReference type="ARBA" id="ARBA00023180"/>
    </source>
</evidence>
<evidence type="ECO:0000313" key="14">
    <source>
        <dbReference type="Proteomes" id="UP000215902"/>
    </source>
</evidence>
<dbReference type="GO" id="GO:0006518">
    <property type="term" value="P:peptide metabolic process"/>
    <property type="evidence" value="ECO:0007669"/>
    <property type="project" value="InterPro"/>
</dbReference>
<feature type="repeat" description="NHL" evidence="11">
    <location>
        <begin position="119"/>
        <end position="160"/>
    </location>
</feature>
<accession>A0A267FBA0</accession>
<dbReference type="PANTHER" id="PTHR10680:SF14">
    <property type="entry name" value="PEPTIDYL-GLYCINE ALPHA-AMIDATING MONOOXYGENASE"/>
    <property type="match status" value="1"/>
</dbReference>
<feature type="disulfide bond" evidence="10">
    <location>
        <begin position="252"/>
        <end position="263"/>
    </location>
</feature>
<dbReference type="GO" id="GO:0016020">
    <property type="term" value="C:membrane"/>
    <property type="evidence" value="ECO:0007669"/>
    <property type="project" value="InterPro"/>
</dbReference>
<keyword evidence="6" id="KW-0325">Glycoprotein</keyword>
<keyword evidence="4" id="KW-0677">Repeat</keyword>
<keyword evidence="5 10" id="KW-1015">Disulfide bond</keyword>
<dbReference type="GO" id="GO:0046872">
    <property type="term" value="F:metal ion binding"/>
    <property type="evidence" value="ECO:0007669"/>
    <property type="project" value="UniProtKB-KW"/>
</dbReference>
<keyword evidence="14" id="KW-1185">Reference proteome</keyword>
<dbReference type="EMBL" id="NIVC01001193">
    <property type="protein sequence ID" value="PAA70973.1"/>
    <property type="molecule type" value="Genomic_DNA"/>
</dbReference>
<evidence type="ECO:0000256" key="7">
    <source>
        <dbReference type="ARBA" id="ARBA00023239"/>
    </source>
</evidence>
<dbReference type="EC" id="4.3.2.5" evidence="1"/>
<feature type="binding site" evidence="8">
    <location>
        <position position="256"/>
    </location>
    <ligand>
        <name>a protein</name>
        <dbReference type="ChEBI" id="CHEBI:16541"/>
    </ligand>
    <ligandPart>
        <name>C-terminal Xaa-(2S)-2-hydroxyglycine residue</name>
        <dbReference type="ChEBI" id="CHEBI:142768"/>
    </ligandPart>
</feature>